<protein>
    <submittedName>
        <fullName evidence="1">Uncharacterized protein</fullName>
    </submittedName>
</protein>
<proteinExistence type="predicted"/>
<comment type="caution">
    <text evidence="1">The sequence shown here is derived from an EMBL/GenBank/DDBJ whole genome shotgun (WGS) entry which is preliminary data.</text>
</comment>
<dbReference type="EMBL" id="JANHOG010002425">
    <property type="protein sequence ID" value="KAJ3523550.1"/>
    <property type="molecule type" value="Genomic_DNA"/>
</dbReference>
<sequence>MCKYRLFFRSSSRNLSGRRILSSVLEGKRSVSTPRQPIFDTGQCLRTPAESARHRDPSRSVDIVEVVVIDARHVVIDLSLTVPTEDELTSTLVTLRAENPTLGTAKLHALLLSTRPDWTVSEKRTKKILHSEGLVLGSSSAQSKAKSPTKDVADDAASLLPVSKLVEGLDIAKWTNKVEVKYFGRSKGKGLVAKELIAEGETVWKEDPFVLAPEWEIYDLQVSSAACAHCSTPLMDSSLIVSCPASAPCTARFCSRLCLSRSATTHPLLCPAQNPASAPLLAFARKTEWMALHALSRCTARILLQEQNDEAAFKSDWEFVRSLAQLGMEERAKGGWLCNMHFMKARKCTARPRDVEKGA</sequence>
<evidence type="ECO:0000313" key="2">
    <source>
        <dbReference type="Proteomes" id="UP001148662"/>
    </source>
</evidence>
<reference evidence="1" key="1">
    <citation type="submission" date="2022-07" db="EMBL/GenBank/DDBJ databases">
        <title>Genome Sequence of Phlebia brevispora.</title>
        <authorList>
            <person name="Buettner E."/>
        </authorList>
    </citation>
    <scope>NUCLEOTIDE SEQUENCE</scope>
    <source>
        <strain evidence="1">MPL23</strain>
    </source>
</reference>
<name>A0ACC1RQ45_9APHY</name>
<dbReference type="Proteomes" id="UP001148662">
    <property type="component" value="Unassembled WGS sequence"/>
</dbReference>
<evidence type="ECO:0000313" key="1">
    <source>
        <dbReference type="EMBL" id="KAJ3523550.1"/>
    </source>
</evidence>
<accession>A0ACC1RQ45</accession>
<gene>
    <name evidence="1" type="ORF">NM688_g8710</name>
</gene>
<keyword evidence="2" id="KW-1185">Reference proteome</keyword>
<organism evidence="1 2">
    <name type="scientific">Phlebia brevispora</name>
    <dbReference type="NCBI Taxonomy" id="194682"/>
    <lineage>
        <taxon>Eukaryota</taxon>
        <taxon>Fungi</taxon>
        <taxon>Dikarya</taxon>
        <taxon>Basidiomycota</taxon>
        <taxon>Agaricomycotina</taxon>
        <taxon>Agaricomycetes</taxon>
        <taxon>Polyporales</taxon>
        <taxon>Meruliaceae</taxon>
        <taxon>Phlebia</taxon>
    </lineage>
</organism>